<name>A0ACD1GSW3_9EURO</name>
<keyword evidence="2" id="KW-1185">Reference proteome</keyword>
<protein>
    <submittedName>
        <fullName evidence="1">Uncharacterized protein</fullName>
    </submittedName>
</protein>
<sequence length="55" mass="6065">MSWPSRPVRCPIVTKPGAAFLVSFAINATSRITVPQEGSATLQGQLMGQTHFWEY</sequence>
<accession>A0ACD1GSW3</accession>
<proteinExistence type="predicted"/>
<dbReference type="Proteomes" id="UP000249661">
    <property type="component" value="Unassembled WGS sequence"/>
</dbReference>
<organism evidence="1 2">
    <name type="scientific">Aspergillus aculeatinus CBS 121060</name>
    <dbReference type="NCBI Taxonomy" id="1448322"/>
    <lineage>
        <taxon>Eukaryota</taxon>
        <taxon>Fungi</taxon>
        <taxon>Dikarya</taxon>
        <taxon>Ascomycota</taxon>
        <taxon>Pezizomycotina</taxon>
        <taxon>Eurotiomycetes</taxon>
        <taxon>Eurotiomycetidae</taxon>
        <taxon>Eurotiales</taxon>
        <taxon>Aspergillaceae</taxon>
        <taxon>Aspergillus</taxon>
        <taxon>Aspergillus subgen. Circumdati</taxon>
    </lineage>
</organism>
<reference evidence="1" key="1">
    <citation type="submission" date="2018-02" db="EMBL/GenBank/DDBJ databases">
        <title>The genomes of Aspergillus section Nigri reveals drivers in fungal speciation.</title>
        <authorList>
            <consortium name="DOE Joint Genome Institute"/>
            <person name="Vesth T.C."/>
            <person name="Nybo J."/>
            <person name="Theobald S."/>
            <person name="Brandl J."/>
            <person name="Frisvad J.C."/>
            <person name="Nielsen K.F."/>
            <person name="Lyhne E.K."/>
            <person name="Kogle M.E."/>
            <person name="Kuo A."/>
            <person name="Riley R."/>
            <person name="Clum A."/>
            <person name="Nolan M."/>
            <person name="Lipzen A."/>
            <person name="Salamov A."/>
            <person name="Henrissat B."/>
            <person name="Wiebenga A."/>
            <person name="De vries R.P."/>
            <person name="Grigoriev I.V."/>
            <person name="Mortensen U.H."/>
            <person name="Andersen M.R."/>
            <person name="Baker S.E."/>
        </authorList>
    </citation>
    <scope>NUCLEOTIDE SEQUENCE</scope>
    <source>
        <strain evidence="1">CBS 121060</strain>
    </source>
</reference>
<gene>
    <name evidence="1" type="ORF">BO66DRAFT_396363</name>
</gene>
<evidence type="ECO:0000313" key="1">
    <source>
        <dbReference type="EMBL" id="RAH64227.1"/>
    </source>
</evidence>
<dbReference type="EMBL" id="KZ825018">
    <property type="protein sequence ID" value="RAH64227.1"/>
    <property type="molecule type" value="Genomic_DNA"/>
</dbReference>
<evidence type="ECO:0000313" key="2">
    <source>
        <dbReference type="Proteomes" id="UP000249661"/>
    </source>
</evidence>